<dbReference type="PANTHER" id="PTHR40761:SF1">
    <property type="entry name" value="CONSERVED INTEGRAL MEMBRANE ALANINE VALINE AND LEUCINE RICH PROTEIN-RELATED"/>
    <property type="match status" value="1"/>
</dbReference>
<reference evidence="4" key="1">
    <citation type="journal article" date="2019" name="Int. J. Syst. Evol. Microbiol.">
        <title>The Global Catalogue of Microorganisms (GCM) 10K type strain sequencing project: providing services to taxonomists for standard genome sequencing and annotation.</title>
        <authorList>
            <consortium name="The Broad Institute Genomics Platform"/>
            <consortium name="The Broad Institute Genome Sequencing Center for Infectious Disease"/>
            <person name="Wu L."/>
            <person name="Ma J."/>
        </authorList>
    </citation>
    <scope>NUCLEOTIDE SEQUENCE [LARGE SCALE GENOMIC DNA]</scope>
    <source>
        <strain evidence="4">CCUG 50873</strain>
    </source>
</reference>
<feature type="transmembrane region" description="Helical" evidence="2">
    <location>
        <begin position="44"/>
        <end position="74"/>
    </location>
</feature>
<organism evidence="3 4">
    <name type="scientific">Williamsia deligens</name>
    <dbReference type="NCBI Taxonomy" id="321325"/>
    <lineage>
        <taxon>Bacteria</taxon>
        <taxon>Bacillati</taxon>
        <taxon>Actinomycetota</taxon>
        <taxon>Actinomycetes</taxon>
        <taxon>Mycobacteriales</taxon>
        <taxon>Nocardiaceae</taxon>
        <taxon>Williamsia</taxon>
    </lineage>
</organism>
<name>A0ABW3G342_9NOCA</name>
<dbReference type="EMBL" id="JBHTIL010000001">
    <property type="protein sequence ID" value="MFD0924622.1"/>
    <property type="molecule type" value="Genomic_DNA"/>
</dbReference>
<proteinExistence type="predicted"/>
<keyword evidence="2" id="KW-1133">Transmembrane helix</keyword>
<feature type="transmembrane region" description="Helical" evidence="2">
    <location>
        <begin position="188"/>
        <end position="208"/>
    </location>
</feature>
<sequence length="300" mass="31356">MHLILPAALAVVSALLVATGTLVRQRSSTPSGGITRRWWLGVAIAAAGFVLQAAALGLGTLLLVQPLIVLSVLFALPMEARLDRRRLSFAEWKWGIVLTLCIAAFVLITMPTPAHRGLDAGVLAGTIVTVVAVLAGLVVAARLVSPHYRALLYGSASGLLTGVQSFLVKSVMTQFGEGLVQPFIHPELYLILVVAAGSVVCQQLAFAAHDLQTSFPAMTVMEPAVAMALGVLLLGERAHVDVVEGVVVGLVLITMGFAVVILAKFAAERETEFETHADGTHGERDLAAGPLSSAAPPPGR</sequence>
<dbReference type="PANTHER" id="PTHR40761">
    <property type="entry name" value="CONSERVED INTEGRAL MEMBRANE ALANINE VALINE AND LEUCINE RICH PROTEIN-RELATED"/>
    <property type="match status" value="1"/>
</dbReference>
<feature type="compositionally biased region" description="Basic and acidic residues" evidence="1">
    <location>
        <begin position="274"/>
        <end position="286"/>
    </location>
</feature>
<keyword evidence="2" id="KW-0812">Transmembrane</keyword>
<dbReference type="NCBIfam" id="NF038012">
    <property type="entry name" value="DMT_1"/>
    <property type="match status" value="1"/>
</dbReference>
<keyword evidence="2" id="KW-0472">Membrane</keyword>
<gene>
    <name evidence="3" type="ORF">ACFQ04_02615</name>
</gene>
<evidence type="ECO:0000313" key="3">
    <source>
        <dbReference type="EMBL" id="MFD0924622.1"/>
    </source>
</evidence>
<protein>
    <submittedName>
        <fullName evidence="3">DMT family transporter</fullName>
    </submittedName>
</protein>
<feature type="region of interest" description="Disordered" evidence="1">
    <location>
        <begin position="274"/>
        <end position="300"/>
    </location>
</feature>
<accession>A0ABW3G342</accession>
<feature type="transmembrane region" description="Helical" evidence="2">
    <location>
        <begin position="246"/>
        <end position="267"/>
    </location>
</feature>
<evidence type="ECO:0000256" key="2">
    <source>
        <dbReference type="SAM" id="Phobius"/>
    </source>
</evidence>
<feature type="transmembrane region" description="Helical" evidence="2">
    <location>
        <begin position="94"/>
        <end position="114"/>
    </location>
</feature>
<feature type="transmembrane region" description="Helical" evidence="2">
    <location>
        <begin position="150"/>
        <end position="168"/>
    </location>
</feature>
<feature type="transmembrane region" description="Helical" evidence="2">
    <location>
        <begin position="120"/>
        <end position="143"/>
    </location>
</feature>
<dbReference type="RefSeq" id="WP_253647360.1">
    <property type="nucleotide sequence ID" value="NZ_BAAAMO010000002.1"/>
</dbReference>
<feature type="transmembrane region" description="Helical" evidence="2">
    <location>
        <begin position="215"/>
        <end position="234"/>
    </location>
</feature>
<dbReference type="Proteomes" id="UP001597068">
    <property type="component" value="Unassembled WGS sequence"/>
</dbReference>
<comment type="caution">
    <text evidence="3">The sequence shown here is derived from an EMBL/GenBank/DDBJ whole genome shotgun (WGS) entry which is preliminary data.</text>
</comment>
<keyword evidence="4" id="KW-1185">Reference proteome</keyword>
<evidence type="ECO:0000256" key="1">
    <source>
        <dbReference type="SAM" id="MobiDB-lite"/>
    </source>
</evidence>
<evidence type="ECO:0000313" key="4">
    <source>
        <dbReference type="Proteomes" id="UP001597068"/>
    </source>
</evidence>